<proteinExistence type="predicted"/>
<dbReference type="InterPro" id="IPR057744">
    <property type="entry name" value="OTAase-like"/>
</dbReference>
<feature type="domain" description="Amidohydrolase-related" evidence="1">
    <location>
        <begin position="54"/>
        <end position="412"/>
    </location>
</feature>
<reference evidence="2" key="1">
    <citation type="submission" date="2020-02" db="EMBL/GenBank/DDBJ databases">
        <authorList>
            <person name="Meier V. D."/>
        </authorList>
    </citation>
    <scope>NUCLEOTIDE SEQUENCE</scope>
    <source>
        <strain evidence="2">AVDCRST_MAG18</strain>
    </source>
</reference>
<dbReference type="PANTHER" id="PTHR43135">
    <property type="entry name" value="ALPHA-D-RIBOSE 1-METHYLPHOSPHONATE 5-TRIPHOSPHATE DIPHOSPHATASE"/>
    <property type="match status" value="1"/>
</dbReference>
<dbReference type="PANTHER" id="PTHR43135:SF3">
    <property type="entry name" value="ALPHA-D-RIBOSE 1-METHYLPHOSPHONATE 5-TRIPHOSPHATE DIPHOSPHATASE"/>
    <property type="match status" value="1"/>
</dbReference>
<organism evidence="2">
    <name type="scientific">uncultured Thermomicrobiales bacterium</name>
    <dbReference type="NCBI Taxonomy" id="1645740"/>
    <lineage>
        <taxon>Bacteria</taxon>
        <taxon>Pseudomonadati</taxon>
        <taxon>Thermomicrobiota</taxon>
        <taxon>Thermomicrobia</taxon>
        <taxon>Thermomicrobiales</taxon>
        <taxon>environmental samples</taxon>
    </lineage>
</organism>
<dbReference type="EMBL" id="CADCWN010000031">
    <property type="protein sequence ID" value="CAA9552961.1"/>
    <property type="molecule type" value="Genomic_DNA"/>
</dbReference>
<protein>
    <recommendedName>
        <fullName evidence="1">Amidohydrolase-related domain-containing protein</fullName>
    </recommendedName>
</protein>
<dbReference type="InterPro" id="IPR051781">
    <property type="entry name" value="Metallo-dep_Hydrolase"/>
</dbReference>
<dbReference type="AlphaFoldDB" id="A0A6J4UM48"/>
<evidence type="ECO:0000259" key="1">
    <source>
        <dbReference type="Pfam" id="PF01979"/>
    </source>
</evidence>
<dbReference type="Gene3D" id="2.30.40.10">
    <property type="entry name" value="Urease, subunit C, domain 1"/>
    <property type="match status" value="1"/>
</dbReference>
<dbReference type="Gene3D" id="3.20.20.140">
    <property type="entry name" value="Metal-dependent hydrolases"/>
    <property type="match status" value="1"/>
</dbReference>
<sequence length="427" mass="45267">MRQIIRAARVFDGGGAAPEPAEIVLDDDRIVGVHRGQGTVALGGEAILDLPRGTLLPGLIDAHVHLLGSGKPGDSAFGVGDLLNSIPTVTLNCFRNAQQDLMAGFTTVRDAACRYYADIALRDAIARGDMPGPRIWTCGLGITSTTGHMDREKILPPHLSLPGPSAVADGPEEARKAVRLNLRYDVDFIKFNATLTEHVRRYEGYCAPEMTAETMAALIDEAHWHGRTVTAHAYGGDGATWALDAGIDGIEHGFYLTDAHLEQMARQGTVLCPTLSVVGKFREHGQKALPPGAPHLEAWRQKAIANAWKTAGRARELGVKIICGTDAAMPYVIHGENAYEIAMLVEAGLTTTEALVAATSGAAAGIAFPEVGLIAPGRFADFVLVDGDPLADVTILQDLDKLALVIKGGQIVADRRDPSTSGVGKRA</sequence>
<gene>
    <name evidence="2" type="ORF">AVDCRST_MAG18-465</name>
</gene>
<dbReference type="GO" id="GO:0016810">
    <property type="term" value="F:hydrolase activity, acting on carbon-nitrogen (but not peptide) bonds"/>
    <property type="evidence" value="ECO:0007669"/>
    <property type="project" value="InterPro"/>
</dbReference>
<dbReference type="CDD" id="cd01299">
    <property type="entry name" value="Met_dep_hydrolase_A"/>
    <property type="match status" value="1"/>
</dbReference>
<dbReference type="Pfam" id="PF01979">
    <property type="entry name" value="Amidohydro_1"/>
    <property type="match status" value="1"/>
</dbReference>
<dbReference type="InterPro" id="IPR011059">
    <property type="entry name" value="Metal-dep_hydrolase_composite"/>
</dbReference>
<accession>A0A6J4UM48</accession>
<dbReference type="InterPro" id="IPR006680">
    <property type="entry name" value="Amidohydro-rel"/>
</dbReference>
<dbReference type="SUPFAM" id="SSF51338">
    <property type="entry name" value="Composite domain of metallo-dependent hydrolases"/>
    <property type="match status" value="1"/>
</dbReference>
<evidence type="ECO:0000313" key="2">
    <source>
        <dbReference type="EMBL" id="CAA9552961.1"/>
    </source>
</evidence>
<dbReference type="InterPro" id="IPR032466">
    <property type="entry name" value="Metal_Hydrolase"/>
</dbReference>
<dbReference type="SUPFAM" id="SSF51556">
    <property type="entry name" value="Metallo-dependent hydrolases"/>
    <property type="match status" value="1"/>
</dbReference>
<name>A0A6J4UM48_9BACT</name>